<keyword evidence="1" id="KW-0732">Signal</keyword>
<comment type="caution">
    <text evidence="2">The sequence shown here is derived from an EMBL/GenBank/DDBJ whole genome shotgun (WGS) entry which is preliminary data.</text>
</comment>
<organism evidence="2 3">
    <name type="scientific">Candidatus Defluviibacterium haderslevense</name>
    <dbReference type="NCBI Taxonomy" id="2981993"/>
    <lineage>
        <taxon>Bacteria</taxon>
        <taxon>Pseudomonadati</taxon>
        <taxon>Bacteroidota</taxon>
        <taxon>Saprospiria</taxon>
        <taxon>Saprospirales</taxon>
        <taxon>Saprospiraceae</taxon>
        <taxon>Candidatus Defluviibacterium</taxon>
    </lineage>
</organism>
<evidence type="ECO:0000313" key="3">
    <source>
        <dbReference type="Proteomes" id="UP000808349"/>
    </source>
</evidence>
<feature type="chain" id="PRO_5039610277" evidence="1">
    <location>
        <begin position="20"/>
        <end position="268"/>
    </location>
</feature>
<dbReference type="EMBL" id="JADKFW010000013">
    <property type="protein sequence ID" value="MBK9718799.1"/>
    <property type="molecule type" value="Genomic_DNA"/>
</dbReference>
<dbReference type="Proteomes" id="UP000808349">
    <property type="component" value="Unassembled WGS sequence"/>
</dbReference>
<reference evidence="2 3" key="1">
    <citation type="submission" date="2020-10" db="EMBL/GenBank/DDBJ databases">
        <title>Connecting structure to function with the recovery of over 1000 high-quality activated sludge metagenome-assembled genomes encoding full-length rRNA genes using long-read sequencing.</title>
        <authorList>
            <person name="Singleton C.M."/>
            <person name="Petriglieri F."/>
            <person name="Kristensen J.M."/>
            <person name="Kirkegaard R.H."/>
            <person name="Michaelsen T.Y."/>
            <person name="Andersen M.H."/>
            <person name="Karst S.M."/>
            <person name="Dueholm M.S."/>
            <person name="Nielsen P.H."/>
            <person name="Albertsen M."/>
        </authorList>
    </citation>
    <scope>NUCLEOTIDE SEQUENCE [LARGE SCALE GENOMIC DNA]</scope>
    <source>
        <strain evidence="2">Ribe_18-Q3-R11-54_BAT3C.373</strain>
    </source>
</reference>
<dbReference type="AlphaFoldDB" id="A0A9D7SBC0"/>
<proteinExistence type="predicted"/>
<name>A0A9D7SBC0_9BACT</name>
<evidence type="ECO:0000256" key="1">
    <source>
        <dbReference type="SAM" id="SignalP"/>
    </source>
</evidence>
<protein>
    <submittedName>
        <fullName evidence="2">Uncharacterized protein</fullName>
    </submittedName>
</protein>
<accession>A0A9D7SBC0</accession>
<evidence type="ECO:0000313" key="2">
    <source>
        <dbReference type="EMBL" id="MBK9718799.1"/>
    </source>
</evidence>
<sequence>MKINLILFPFLLTSLMSVAQDRYFARAYTSNVLPKGTIDLEFWHTSRFERKDQFYFAQDQRIEFEAGLGHNIQTSLYLNNNHVRFSESKDETITKSELGFSNEWKWKLFDPTVNKVGFALYGEWGLKGGDELELEAKLIFDKIFDKHIYVFNAVYEYEKEFEWKNNQIESEQGSQTTEFIVAYQYLIKPTFGLGFEIQNENAITNDNIWEYSLVSGGPTLNFRQGKWFAIINYLPQWSNLHKTASAPFNKVLDRKENHNVRLVFGVNL</sequence>
<feature type="signal peptide" evidence="1">
    <location>
        <begin position="1"/>
        <end position="19"/>
    </location>
</feature>
<gene>
    <name evidence="2" type="ORF">IPO85_15035</name>
</gene>